<reference evidence="1 2" key="1">
    <citation type="journal article" date="2019" name="Commun. Biol.">
        <title>The bagworm genome reveals a unique fibroin gene that provides high tensile strength.</title>
        <authorList>
            <person name="Kono N."/>
            <person name="Nakamura H."/>
            <person name="Ohtoshi R."/>
            <person name="Tomita M."/>
            <person name="Numata K."/>
            <person name="Arakawa K."/>
        </authorList>
    </citation>
    <scope>NUCLEOTIDE SEQUENCE [LARGE SCALE GENOMIC DNA]</scope>
</reference>
<dbReference type="EMBL" id="BGZK01004826">
    <property type="protein sequence ID" value="GBP11114.1"/>
    <property type="molecule type" value="Genomic_DNA"/>
</dbReference>
<name>A0A4C1TAE2_EUMVA</name>
<proteinExistence type="predicted"/>
<accession>A0A4C1TAE2</accession>
<protein>
    <submittedName>
        <fullName evidence="1">Uncharacterized protein</fullName>
    </submittedName>
</protein>
<organism evidence="1 2">
    <name type="scientific">Eumeta variegata</name>
    <name type="common">Bagworm moth</name>
    <name type="synonym">Eumeta japonica</name>
    <dbReference type="NCBI Taxonomy" id="151549"/>
    <lineage>
        <taxon>Eukaryota</taxon>
        <taxon>Metazoa</taxon>
        <taxon>Ecdysozoa</taxon>
        <taxon>Arthropoda</taxon>
        <taxon>Hexapoda</taxon>
        <taxon>Insecta</taxon>
        <taxon>Pterygota</taxon>
        <taxon>Neoptera</taxon>
        <taxon>Endopterygota</taxon>
        <taxon>Lepidoptera</taxon>
        <taxon>Glossata</taxon>
        <taxon>Ditrysia</taxon>
        <taxon>Tineoidea</taxon>
        <taxon>Psychidae</taxon>
        <taxon>Oiketicinae</taxon>
        <taxon>Eumeta</taxon>
    </lineage>
</organism>
<evidence type="ECO:0000313" key="1">
    <source>
        <dbReference type="EMBL" id="GBP11114.1"/>
    </source>
</evidence>
<comment type="caution">
    <text evidence="1">The sequence shown here is derived from an EMBL/GenBank/DDBJ whole genome shotgun (WGS) entry which is preliminary data.</text>
</comment>
<dbReference type="Proteomes" id="UP000299102">
    <property type="component" value="Unassembled WGS sequence"/>
</dbReference>
<evidence type="ECO:0000313" key="2">
    <source>
        <dbReference type="Proteomes" id="UP000299102"/>
    </source>
</evidence>
<gene>
    <name evidence="1" type="ORF">EVAR_69155_1</name>
</gene>
<keyword evidence="2" id="KW-1185">Reference proteome</keyword>
<dbReference type="AlphaFoldDB" id="A0A4C1TAE2"/>
<sequence length="125" mass="14033">MADENAIAFVKCELRLRKASDRRLYNDVLFEHGSQLARRPALRSVCGGNKNAVLELGRNAGRSPNAYNNIETHPRWRLRFLSRAQMYGGAGAAAAAARYRAGFRLSLTIYGFIGRRRKVHFAVPI</sequence>